<proteinExistence type="predicted"/>
<evidence type="ECO:0000313" key="1">
    <source>
        <dbReference type="EMBL" id="GHJ27050.1"/>
    </source>
</evidence>
<dbReference type="EMBL" id="BNEK01000003">
    <property type="protein sequence ID" value="GHJ27050.1"/>
    <property type="molecule type" value="Genomic_DNA"/>
</dbReference>
<comment type="caution">
    <text evidence="1">The sequence shown here is derived from an EMBL/GenBank/DDBJ whole genome shotgun (WGS) entry which is preliminary data.</text>
</comment>
<gene>
    <name evidence="1" type="ORF">TPA0910_14830</name>
</gene>
<accession>A0ABQ3TUQ5</accession>
<organism evidence="1 2">
    <name type="scientific">Streptomyces hygroscopicus</name>
    <dbReference type="NCBI Taxonomy" id="1912"/>
    <lineage>
        <taxon>Bacteria</taxon>
        <taxon>Bacillati</taxon>
        <taxon>Actinomycetota</taxon>
        <taxon>Actinomycetes</taxon>
        <taxon>Kitasatosporales</taxon>
        <taxon>Streptomycetaceae</taxon>
        <taxon>Streptomyces</taxon>
        <taxon>Streptomyces violaceusniger group</taxon>
    </lineage>
</organism>
<sequence length="150" mass="15978">MGDADALYVRFQGTVRSPRGHFPGVFALANGLARAGELSDEEHRFWRAGNDWYNVNVADPSTIDPSVYDPEANPGAVAWFKATSLDLIGRVDGYLTILAAHGVACERVESSNPGKIIYEDPDQVVVTPWGNAGAGPPGCADTGHCPPVLK</sequence>
<dbReference type="Proteomes" id="UP001054854">
    <property type="component" value="Unassembled WGS sequence"/>
</dbReference>
<reference evidence="1" key="1">
    <citation type="submission" date="2024-05" db="EMBL/GenBank/DDBJ databases">
        <title>Whole genome shotgun sequence of Streptomyces hygroscopicus NBRC 113678.</title>
        <authorList>
            <person name="Komaki H."/>
            <person name="Tamura T."/>
        </authorList>
    </citation>
    <scope>NUCLEOTIDE SEQUENCE</scope>
    <source>
        <strain evidence="1">N11-34</strain>
    </source>
</reference>
<dbReference type="RefSeq" id="WP_236256388.1">
    <property type="nucleotide sequence ID" value="NZ_BNEK01000003.1"/>
</dbReference>
<evidence type="ECO:0000313" key="2">
    <source>
        <dbReference type="Proteomes" id="UP001054854"/>
    </source>
</evidence>
<name>A0ABQ3TUQ5_STRHY</name>
<protein>
    <submittedName>
        <fullName evidence="1">Uncharacterized protein</fullName>
    </submittedName>
</protein>
<keyword evidence="2" id="KW-1185">Reference proteome</keyword>